<gene>
    <name evidence="1" type="ORF">AVDCRST_MAG05-4025</name>
</gene>
<dbReference type="EMBL" id="CADCVM010000442">
    <property type="protein sequence ID" value="CAA9526581.1"/>
    <property type="molecule type" value="Genomic_DNA"/>
</dbReference>
<proteinExistence type="predicted"/>
<organism evidence="1">
    <name type="scientific">uncultured Rubrobacteraceae bacterium</name>
    <dbReference type="NCBI Taxonomy" id="349277"/>
    <lineage>
        <taxon>Bacteria</taxon>
        <taxon>Bacillati</taxon>
        <taxon>Actinomycetota</taxon>
        <taxon>Rubrobacteria</taxon>
        <taxon>Rubrobacterales</taxon>
        <taxon>Rubrobacteraceae</taxon>
        <taxon>environmental samples</taxon>
    </lineage>
</organism>
<sequence length="95" mass="10633">MDELTEGRGFEVDEAWADGWDCTVVFDDEVVGGLDWEELDQLRDNLAASEGIVEVLHEDREVFHLRVGTPDLSQVEGKVAEALGRTGLVYGRDPW</sequence>
<protein>
    <submittedName>
        <fullName evidence="1">Uncharacterized protein</fullName>
    </submittedName>
</protein>
<reference evidence="1" key="1">
    <citation type="submission" date="2020-02" db="EMBL/GenBank/DDBJ databases">
        <authorList>
            <person name="Meier V. D."/>
        </authorList>
    </citation>
    <scope>NUCLEOTIDE SEQUENCE</scope>
    <source>
        <strain evidence="1">AVDCRST_MAG05</strain>
    </source>
</reference>
<name>A0A6J4TNQ9_9ACTN</name>
<accession>A0A6J4TNQ9</accession>
<dbReference type="AlphaFoldDB" id="A0A6J4TNQ9"/>
<evidence type="ECO:0000313" key="1">
    <source>
        <dbReference type="EMBL" id="CAA9526581.1"/>
    </source>
</evidence>